<reference evidence="17" key="1">
    <citation type="submission" date="2014-11" db="EMBL/GenBank/DDBJ databases">
        <authorList>
            <person name="Malar M.C."/>
            <person name="Sen D."/>
            <person name="Tripathy S."/>
        </authorList>
    </citation>
    <scope>NUCLEOTIDE SEQUENCE</scope>
    <source>
        <strain evidence="17">BDU141951</strain>
    </source>
</reference>
<dbReference type="GO" id="GO:0009231">
    <property type="term" value="P:riboflavin biosynthetic process"/>
    <property type="evidence" value="ECO:0007669"/>
    <property type="project" value="InterPro"/>
</dbReference>
<comment type="caution">
    <text evidence="17">The sequence shown here is derived from an EMBL/GenBank/DDBJ whole genome shotgun (WGS) entry which is preliminary data.</text>
</comment>
<gene>
    <name evidence="17" type="ORF">QQ91_008295</name>
</gene>
<keyword evidence="5 15" id="KW-0288">FMN</keyword>
<keyword evidence="12" id="KW-0511">Multifunctional enzyme</keyword>
<reference evidence="17" key="2">
    <citation type="journal article" date="2015" name="Genome Announc.">
        <title>Draft Genome Sequence of Filamentous Marine Cyanobacterium Lyngbya confervoides Strain BDU141951.</title>
        <authorList>
            <person name="Chandrababunaidu M.M."/>
            <person name="Sen D."/>
            <person name="Tripathy S."/>
        </authorList>
    </citation>
    <scope>NUCLEOTIDE SEQUENCE</scope>
    <source>
        <strain evidence="17">BDU141951</strain>
    </source>
</reference>
<evidence type="ECO:0000256" key="2">
    <source>
        <dbReference type="ARBA" id="ARBA00004726"/>
    </source>
</evidence>
<comment type="catalytic activity">
    <reaction evidence="13 15">
        <text>riboflavin + ATP = FMN + ADP + H(+)</text>
        <dbReference type="Rhea" id="RHEA:14357"/>
        <dbReference type="ChEBI" id="CHEBI:15378"/>
        <dbReference type="ChEBI" id="CHEBI:30616"/>
        <dbReference type="ChEBI" id="CHEBI:57986"/>
        <dbReference type="ChEBI" id="CHEBI:58210"/>
        <dbReference type="ChEBI" id="CHEBI:456216"/>
        <dbReference type="EC" id="2.7.1.26"/>
    </reaction>
</comment>
<dbReference type="SUPFAM" id="SSF82114">
    <property type="entry name" value="Riboflavin kinase-like"/>
    <property type="match status" value="1"/>
</dbReference>
<evidence type="ECO:0000256" key="14">
    <source>
        <dbReference type="ARBA" id="ARBA00049494"/>
    </source>
</evidence>
<dbReference type="UniPathway" id="UPA00277">
    <property type="reaction ID" value="UER00407"/>
</dbReference>
<dbReference type="Pfam" id="PF01687">
    <property type="entry name" value="Flavokinase"/>
    <property type="match status" value="1"/>
</dbReference>
<dbReference type="EC" id="2.7.1.26" evidence="15"/>
<keyword evidence="9 15" id="KW-0418">Kinase</keyword>
<proteinExistence type="inferred from homology"/>
<keyword evidence="10 15" id="KW-0274">FAD</keyword>
<reference evidence="17" key="3">
    <citation type="submission" date="2020-02" db="EMBL/GenBank/DDBJ databases">
        <authorList>
            <person name="Sarangi A.N."/>
            <person name="Ghosh S."/>
            <person name="Mukherjee M."/>
            <person name="Tripathy S."/>
        </authorList>
    </citation>
    <scope>NUCLEOTIDE SEQUENCE</scope>
    <source>
        <strain evidence="17">BDU141951</strain>
    </source>
</reference>
<dbReference type="CDD" id="cd02064">
    <property type="entry name" value="FAD_synthetase_N"/>
    <property type="match status" value="1"/>
</dbReference>
<dbReference type="InterPro" id="IPR023465">
    <property type="entry name" value="Riboflavin_kinase_dom_sf"/>
</dbReference>
<feature type="domain" description="Riboflavin kinase" evidence="16">
    <location>
        <begin position="227"/>
        <end position="355"/>
    </location>
</feature>
<dbReference type="UniPathway" id="UPA00276">
    <property type="reaction ID" value="UER00406"/>
</dbReference>
<evidence type="ECO:0000313" key="17">
    <source>
        <dbReference type="EMBL" id="NEV67117.1"/>
    </source>
</evidence>
<evidence type="ECO:0000256" key="12">
    <source>
        <dbReference type="ARBA" id="ARBA00023268"/>
    </source>
</evidence>
<dbReference type="InterPro" id="IPR015865">
    <property type="entry name" value="Riboflavin_kinase_bac/euk"/>
</dbReference>
<dbReference type="InterPro" id="IPR023468">
    <property type="entry name" value="Riboflavin_kinase"/>
</dbReference>
<comment type="pathway">
    <text evidence="3 15">Cofactor biosynthesis; FMN biosynthesis; FMN from riboflavin (ATP route): step 1/1.</text>
</comment>
<dbReference type="EC" id="2.7.7.2" evidence="15"/>
<evidence type="ECO:0000256" key="6">
    <source>
        <dbReference type="ARBA" id="ARBA00022679"/>
    </source>
</evidence>
<comment type="similarity">
    <text evidence="15">Belongs to the ribF family.</text>
</comment>
<evidence type="ECO:0000256" key="3">
    <source>
        <dbReference type="ARBA" id="ARBA00005201"/>
    </source>
</evidence>
<dbReference type="NCBIfam" id="NF004160">
    <property type="entry name" value="PRK05627.1-3"/>
    <property type="match status" value="1"/>
</dbReference>
<evidence type="ECO:0000256" key="15">
    <source>
        <dbReference type="PIRNR" id="PIRNR004491"/>
    </source>
</evidence>
<protein>
    <recommendedName>
        <fullName evidence="15">Riboflavin biosynthesis protein</fullName>
    </recommendedName>
    <domain>
        <recommendedName>
            <fullName evidence="15">Riboflavin kinase</fullName>
            <ecNumber evidence="15">2.7.1.26</ecNumber>
        </recommendedName>
        <alternativeName>
            <fullName evidence="15">Flavokinase</fullName>
        </alternativeName>
    </domain>
    <domain>
        <recommendedName>
            <fullName evidence="15">FMN adenylyltransferase</fullName>
            <ecNumber evidence="15">2.7.7.2</ecNumber>
        </recommendedName>
        <alternativeName>
            <fullName evidence="15">FAD pyrophosphorylase</fullName>
        </alternativeName>
        <alternativeName>
            <fullName evidence="15">FAD synthase</fullName>
        </alternativeName>
    </domain>
</protein>
<dbReference type="SUPFAM" id="SSF52374">
    <property type="entry name" value="Nucleotidylyl transferase"/>
    <property type="match status" value="2"/>
</dbReference>
<comment type="pathway">
    <text evidence="2 15">Cofactor biosynthesis; FAD biosynthesis; FAD from FMN: step 1/1.</text>
</comment>
<comment type="function">
    <text evidence="1">Catalyzes the phosphorylation of riboflavin to FMN followed by the adenylation of FMN to FAD.</text>
</comment>
<dbReference type="GO" id="GO:0006747">
    <property type="term" value="P:FAD biosynthetic process"/>
    <property type="evidence" value="ECO:0007669"/>
    <property type="project" value="UniProtKB-UniRule"/>
</dbReference>
<dbReference type="InterPro" id="IPR002606">
    <property type="entry name" value="Riboflavin_kinase_bac"/>
</dbReference>
<dbReference type="NCBIfam" id="TIGR00083">
    <property type="entry name" value="ribF"/>
    <property type="match status" value="1"/>
</dbReference>
<evidence type="ECO:0000256" key="8">
    <source>
        <dbReference type="ARBA" id="ARBA00022741"/>
    </source>
</evidence>
<dbReference type="PANTHER" id="PTHR22749:SF6">
    <property type="entry name" value="RIBOFLAVIN KINASE"/>
    <property type="match status" value="1"/>
</dbReference>
<organism evidence="17">
    <name type="scientific">Lyngbya confervoides BDU141951</name>
    <dbReference type="NCBI Taxonomy" id="1574623"/>
    <lineage>
        <taxon>Bacteria</taxon>
        <taxon>Bacillati</taxon>
        <taxon>Cyanobacteriota</taxon>
        <taxon>Cyanophyceae</taxon>
        <taxon>Oscillatoriophycideae</taxon>
        <taxon>Oscillatoriales</taxon>
        <taxon>Microcoleaceae</taxon>
        <taxon>Lyngbya</taxon>
    </lineage>
</organism>
<dbReference type="PANTHER" id="PTHR22749">
    <property type="entry name" value="RIBOFLAVIN KINASE/FMN ADENYLYLTRANSFERASE"/>
    <property type="match status" value="1"/>
</dbReference>
<name>A0A0C1YEY3_9CYAN</name>
<dbReference type="Gene3D" id="3.40.50.620">
    <property type="entry name" value="HUPs"/>
    <property type="match status" value="1"/>
</dbReference>
<dbReference type="SMART" id="SM00904">
    <property type="entry name" value="Flavokinase"/>
    <property type="match status" value="1"/>
</dbReference>
<dbReference type="AlphaFoldDB" id="A0A0C1YEY3"/>
<dbReference type="Pfam" id="PF06574">
    <property type="entry name" value="FAD_syn"/>
    <property type="match status" value="2"/>
</dbReference>
<dbReference type="PIRSF" id="PIRSF004491">
    <property type="entry name" value="FAD_Synth"/>
    <property type="match status" value="1"/>
</dbReference>
<keyword evidence="6 15" id="KW-0808">Transferase</keyword>
<evidence type="ECO:0000256" key="13">
    <source>
        <dbReference type="ARBA" id="ARBA00047880"/>
    </source>
</evidence>
<evidence type="ECO:0000256" key="1">
    <source>
        <dbReference type="ARBA" id="ARBA00002121"/>
    </source>
</evidence>
<evidence type="ECO:0000256" key="9">
    <source>
        <dbReference type="ARBA" id="ARBA00022777"/>
    </source>
</evidence>
<accession>A0A0C1YEY3</accession>
<dbReference type="FunFam" id="2.40.30.30:FF:000003">
    <property type="entry name" value="Riboflavin biosynthesis protein"/>
    <property type="match status" value="1"/>
</dbReference>
<keyword evidence="11 15" id="KW-0067">ATP-binding</keyword>
<evidence type="ECO:0000256" key="11">
    <source>
        <dbReference type="ARBA" id="ARBA00022840"/>
    </source>
</evidence>
<dbReference type="GO" id="GO:0008531">
    <property type="term" value="F:riboflavin kinase activity"/>
    <property type="evidence" value="ECO:0007669"/>
    <property type="project" value="UniProtKB-UniRule"/>
</dbReference>
<evidence type="ECO:0000256" key="7">
    <source>
        <dbReference type="ARBA" id="ARBA00022695"/>
    </source>
</evidence>
<keyword evidence="7 15" id="KW-0548">Nucleotidyltransferase</keyword>
<dbReference type="InterPro" id="IPR014729">
    <property type="entry name" value="Rossmann-like_a/b/a_fold"/>
</dbReference>
<sequence>MWITSSLSTAHTPSDIALGNFDGVHLGHQTVIRPILPIAPSASQVLAAQHLTPPTDFANLQGYSDRCPLLLDECDFQPAAPPAYLPPGAPSPIPTVVTFYPHPQEFFSGQSRPWLTPLAEKAALMKLLGVRQLVLLPFNAELSNLPPAVFVEQVLLQRLQARHISVGADFRFGRQRQGDVTLLKQLAEQQGTRVTVVELAHEGGDRISSSRIRQALCAGDIDQVQQLMGRPYRLLGRVVKGQQLGRQLGFPTANLQVPPEKFLPRTGVYSAWVYGVPGYADDKALPAVMNLGVRPTVDGQNQSIEVHLLNWQGDLYGQTLTVALKGFLRPEQRFDSLEHLKAQIQADCEAALAVL</sequence>
<evidence type="ECO:0000256" key="4">
    <source>
        <dbReference type="ARBA" id="ARBA00022630"/>
    </source>
</evidence>
<evidence type="ECO:0000259" key="16">
    <source>
        <dbReference type="SMART" id="SM00904"/>
    </source>
</evidence>
<evidence type="ECO:0000256" key="5">
    <source>
        <dbReference type="ARBA" id="ARBA00022643"/>
    </source>
</evidence>
<dbReference type="GO" id="GO:0005524">
    <property type="term" value="F:ATP binding"/>
    <property type="evidence" value="ECO:0007669"/>
    <property type="project" value="UniProtKB-UniRule"/>
</dbReference>
<keyword evidence="4 15" id="KW-0285">Flavoprotein</keyword>
<keyword evidence="8 15" id="KW-0547">Nucleotide-binding</keyword>
<evidence type="ECO:0000256" key="10">
    <source>
        <dbReference type="ARBA" id="ARBA00022827"/>
    </source>
</evidence>
<comment type="catalytic activity">
    <reaction evidence="14 15">
        <text>FMN + ATP + H(+) = FAD + diphosphate</text>
        <dbReference type="Rhea" id="RHEA:17237"/>
        <dbReference type="ChEBI" id="CHEBI:15378"/>
        <dbReference type="ChEBI" id="CHEBI:30616"/>
        <dbReference type="ChEBI" id="CHEBI:33019"/>
        <dbReference type="ChEBI" id="CHEBI:57692"/>
        <dbReference type="ChEBI" id="CHEBI:58210"/>
        <dbReference type="EC" id="2.7.7.2"/>
    </reaction>
</comment>
<dbReference type="InterPro" id="IPR015864">
    <property type="entry name" value="FAD_synthase"/>
</dbReference>
<dbReference type="EMBL" id="JTHE02000003">
    <property type="protein sequence ID" value="NEV67117.1"/>
    <property type="molecule type" value="Genomic_DNA"/>
</dbReference>
<dbReference type="GO" id="GO:0009398">
    <property type="term" value="P:FMN biosynthetic process"/>
    <property type="evidence" value="ECO:0007669"/>
    <property type="project" value="UniProtKB-UniRule"/>
</dbReference>
<dbReference type="GO" id="GO:0003919">
    <property type="term" value="F:FMN adenylyltransferase activity"/>
    <property type="evidence" value="ECO:0007669"/>
    <property type="project" value="UniProtKB-UniRule"/>
</dbReference>
<dbReference type="Gene3D" id="2.40.30.30">
    <property type="entry name" value="Riboflavin kinase-like"/>
    <property type="match status" value="1"/>
</dbReference>